<evidence type="ECO:0000313" key="2">
    <source>
        <dbReference type="Proteomes" id="UP000235388"/>
    </source>
</evidence>
<keyword evidence="2" id="KW-1185">Reference proteome</keyword>
<accession>A0A2N5SIS5</accession>
<dbReference type="PANTHER" id="PTHR45786">
    <property type="entry name" value="DNA BINDING PROTEIN-LIKE"/>
    <property type="match status" value="1"/>
</dbReference>
<comment type="caution">
    <text evidence="1">The sequence shown here is derived from an EMBL/GenBank/DDBJ whole genome shotgun (WGS) entry which is preliminary data.</text>
</comment>
<dbReference type="STRING" id="200324.A0A2N5SIS5"/>
<dbReference type="PANTHER" id="PTHR45786:SF74">
    <property type="entry name" value="ATP-DEPENDENT DNA HELICASE"/>
    <property type="match status" value="1"/>
</dbReference>
<dbReference type="Proteomes" id="UP000235388">
    <property type="component" value="Unassembled WGS sequence"/>
</dbReference>
<organism evidence="1 2">
    <name type="scientific">Puccinia coronata f. sp. avenae</name>
    <dbReference type="NCBI Taxonomy" id="200324"/>
    <lineage>
        <taxon>Eukaryota</taxon>
        <taxon>Fungi</taxon>
        <taxon>Dikarya</taxon>
        <taxon>Basidiomycota</taxon>
        <taxon>Pucciniomycotina</taxon>
        <taxon>Pucciniomycetes</taxon>
        <taxon>Pucciniales</taxon>
        <taxon>Pucciniaceae</taxon>
        <taxon>Puccinia</taxon>
    </lineage>
</organism>
<dbReference type="EMBL" id="PGCJ01000959">
    <property type="protein sequence ID" value="PLW13150.1"/>
    <property type="molecule type" value="Genomic_DNA"/>
</dbReference>
<protein>
    <recommendedName>
        <fullName evidence="3">Helitron helicase-like domain-containing protein</fullName>
    </recommendedName>
</protein>
<name>A0A2N5SIS5_9BASI</name>
<dbReference type="OrthoDB" id="2505996at2759"/>
<sequence length="328" mass="36556">MDKKGLAVRHKAKNNEESIKQSADYLIPHQLGKCNRECIGCRALHWTEEATHDDASKEKIMFSLLCQKNKVALPSFDKSAPEFPDELKGLFDGTDENSDNFKSLIRQYNNAMSFTSLKTDIDHSVQGQMGITVFRVSGALVHRISSIEPFHDEDAGYSQIFVVGDRGTEEAKMRITKAQGKGGGAVKAGGMQESVVLELMKCFAQHNPYAKLFMTAREVLAKNNALSFKLKGVPRAGCDPKRYNQPTVDEVAAIVQGSGDVIGKRQFLLHQMDGNLREISNMLSAYLPLRYPLSFPHEEQQWDNLCCVTTSQSVFLFHCSLTFDRGVA</sequence>
<evidence type="ECO:0000313" key="1">
    <source>
        <dbReference type="EMBL" id="PLW13150.1"/>
    </source>
</evidence>
<evidence type="ECO:0008006" key="3">
    <source>
        <dbReference type="Google" id="ProtNLM"/>
    </source>
</evidence>
<proteinExistence type="predicted"/>
<reference evidence="1 2" key="1">
    <citation type="submission" date="2017-11" db="EMBL/GenBank/DDBJ databases">
        <title>De novo assembly and phasing of dikaryotic genomes from two isolates of Puccinia coronata f. sp. avenae, the causal agent of oat crown rust.</title>
        <authorList>
            <person name="Miller M.E."/>
            <person name="Zhang Y."/>
            <person name="Omidvar V."/>
            <person name="Sperschneider J."/>
            <person name="Schwessinger B."/>
            <person name="Raley C."/>
            <person name="Palmer J.M."/>
            <person name="Garnica D."/>
            <person name="Upadhyaya N."/>
            <person name="Rathjen J."/>
            <person name="Taylor J.M."/>
            <person name="Park R.F."/>
            <person name="Dodds P.N."/>
            <person name="Hirsch C.D."/>
            <person name="Kianian S.F."/>
            <person name="Figueroa M."/>
        </authorList>
    </citation>
    <scope>NUCLEOTIDE SEQUENCE [LARGE SCALE GENOMIC DNA]</scope>
    <source>
        <strain evidence="1">12NC29</strain>
    </source>
</reference>
<dbReference type="AlphaFoldDB" id="A0A2N5SIS5"/>
<gene>
    <name evidence="1" type="ORF">PCANC_26800</name>
</gene>